<name>A0A7S0DXG3_9CRYP</name>
<protein>
    <submittedName>
        <fullName evidence="2">Uncharacterized protein</fullName>
    </submittedName>
</protein>
<evidence type="ECO:0000313" key="2">
    <source>
        <dbReference type="EMBL" id="CAD8468323.1"/>
    </source>
</evidence>
<feature type="region of interest" description="Disordered" evidence="1">
    <location>
        <begin position="57"/>
        <end position="90"/>
    </location>
</feature>
<accession>A0A7S0DXG3</accession>
<feature type="compositionally biased region" description="Basic and acidic residues" evidence="1">
    <location>
        <begin position="73"/>
        <end position="86"/>
    </location>
</feature>
<sequence length="251" mass="27667">MPVRSGSPPFVACSMDDSVTRRINALHPSISALQRALTSLPNASVAVSDHIAIARPTPIRPGLGESGNTGFESFKRKPQPSDRDDMAEQSPGTKYLKVEPMNCSAPLGQHQAIFNFKDQTSSQPKREMQDANPEPAPCGNPIDQTSMNQTKRNRRTKKEVELARMQELKVKLSKFSLEEIANLSPAVKCLQQDLFQILQTLDPNKGEVAMYEARAQVLFTLQKFETQQSLPGSSDLTKHIELGNVPNQLGS</sequence>
<feature type="region of interest" description="Disordered" evidence="1">
    <location>
        <begin position="230"/>
        <end position="251"/>
    </location>
</feature>
<dbReference type="EMBL" id="HBEO01002563">
    <property type="protein sequence ID" value="CAD8468323.1"/>
    <property type="molecule type" value="Transcribed_RNA"/>
</dbReference>
<proteinExistence type="predicted"/>
<dbReference type="AlphaFoldDB" id="A0A7S0DXG3"/>
<gene>
    <name evidence="2" type="ORF">HPHI1048_LOCUS1851</name>
</gene>
<organism evidence="2">
    <name type="scientific">Hanusia phi</name>
    <dbReference type="NCBI Taxonomy" id="3032"/>
    <lineage>
        <taxon>Eukaryota</taxon>
        <taxon>Cryptophyceae</taxon>
        <taxon>Pyrenomonadales</taxon>
        <taxon>Geminigeraceae</taxon>
        <taxon>Hanusia</taxon>
    </lineage>
</organism>
<feature type="region of interest" description="Disordered" evidence="1">
    <location>
        <begin position="119"/>
        <end position="156"/>
    </location>
</feature>
<evidence type="ECO:0000256" key="1">
    <source>
        <dbReference type="SAM" id="MobiDB-lite"/>
    </source>
</evidence>
<reference evidence="2" key="1">
    <citation type="submission" date="2021-01" db="EMBL/GenBank/DDBJ databases">
        <authorList>
            <person name="Corre E."/>
            <person name="Pelletier E."/>
            <person name="Niang G."/>
            <person name="Scheremetjew M."/>
            <person name="Finn R."/>
            <person name="Kale V."/>
            <person name="Holt S."/>
            <person name="Cochrane G."/>
            <person name="Meng A."/>
            <person name="Brown T."/>
            <person name="Cohen L."/>
        </authorList>
    </citation>
    <scope>NUCLEOTIDE SEQUENCE</scope>
    <source>
        <strain evidence="2">CCMP325</strain>
    </source>
</reference>